<evidence type="ECO:0000256" key="2">
    <source>
        <dbReference type="ARBA" id="ARBA00004990"/>
    </source>
</evidence>
<feature type="binding site" evidence="15">
    <location>
        <position position="168"/>
    </location>
    <ligand>
        <name>(R)-pantoate</name>
        <dbReference type="ChEBI" id="CHEBI:15980"/>
    </ligand>
</feature>
<dbReference type="KEGG" id="ndp:E2C04_15780"/>
<dbReference type="GO" id="GO:0005829">
    <property type="term" value="C:cytosol"/>
    <property type="evidence" value="ECO:0007669"/>
    <property type="project" value="TreeGrafter"/>
</dbReference>
<dbReference type="AlphaFoldDB" id="A0A4P7UEF5"/>
<dbReference type="NCBIfam" id="TIGR00018">
    <property type="entry name" value="panC"/>
    <property type="match status" value="1"/>
</dbReference>
<evidence type="ECO:0000256" key="8">
    <source>
        <dbReference type="ARBA" id="ARBA00022655"/>
    </source>
</evidence>
<evidence type="ECO:0000256" key="12">
    <source>
        <dbReference type="ARBA" id="ARBA00048258"/>
    </source>
</evidence>
<dbReference type="InterPro" id="IPR042176">
    <property type="entry name" value="Pantoate_ligase_C"/>
</dbReference>
<feature type="binding site" evidence="15">
    <location>
        <begin position="199"/>
        <end position="202"/>
    </location>
    <ligand>
        <name>ATP</name>
        <dbReference type="ChEBI" id="CHEBI:30616"/>
    </ligand>
</feature>
<evidence type="ECO:0000256" key="1">
    <source>
        <dbReference type="ARBA" id="ARBA00004496"/>
    </source>
</evidence>
<evidence type="ECO:0000256" key="15">
    <source>
        <dbReference type="HAMAP-Rule" id="MF_00158"/>
    </source>
</evidence>
<dbReference type="Pfam" id="PF02569">
    <property type="entry name" value="Pantoate_ligase"/>
    <property type="match status" value="1"/>
</dbReference>
<keyword evidence="9 15" id="KW-0547">Nucleotide-binding</keyword>
<evidence type="ECO:0000256" key="14">
    <source>
        <dbReference type="ARBA" id="ARBA00077433"/>
    </source>
</evidence>
<dbReference type="GO" id="GO:0015940">
    <property type="term" value="P:pantothenate biosynthetic process"/>
    <property type="evidence" value="ECO:0007669"/>
    <property type="project" value="UniProtKB-UniRule"/>
</dbReference>
<dbReference type="UniPathway" id="UPA00028">
    <property type="reaction ID" value="UER00005"/>
</dbReference>
<dbReference type="EC" id="6.3.2.1" evidence="4 15"/>
<comment type="catalytic activity">
    <reaction evidence="12 15">
        <text>(R)-pantoate + beta-alanine + ATP = (R)-pantothenate + AMP + diphosphate + H(+)</text>
        <dbReference type="Rhea" id="RHEA:10912"/>
        <dbReference type="ChEBI" id="CHEBI:15378"/>
        <dbReference type="ChEBI" id="CHEBI:15980"/>
        <dbReference type="ChEBI" id="CHEBI:29032"/>
        <dbReference type="ChEBI" id="CHEBI:30616"/>
        <dbReference type="ChEBI" id="CHEBI:33019"/>
        <dbReference type="ChEBI" id="CHEBI:57966"/>
        <dbReference type="ChEBI" id="CHEBI:456215"/>
        <dbReference type="EC" id="6.3.2.1"/>
    </reaction>
</comment>
<dbReference type="InterPro" id="IPR014729">
    <property type="entry name" value="Rossmann-like_a/b/a_fold"/>
</dbReference>
<dbReference type="Proteomes" id="UP000297025">
    <property type="component" value="Chromosome"/>
</dbReference>
<dbReference type="PANTHER" id="PTHR21299">
    <property type="entry name" value="CYTIDYLATE KINASE/PANTOATE-BETA-ALANINE LIGASE"/>
    <property type="match status" value="1"/>
</dbReference>
<keyword evidence="8 15" id="KW-0566">Pantothenate biosynthesis</keyword>
<proteinExistence type="inferred from homology"/>
<keyword evidence="19" id="KW-1185">Reference proteome</keyword>
<dbReference type="CDD" id="cd00560">
    <property type="entry name" value="PanC"/>
    <property type="match status" value="1"/>
</dbReference>
<dbReference type="Gene3D" id="3.30.1300.10">
    <property type="entry name" value="Pantoate-beta-alanine ligase, C-terminal domain"/>
    <property type="match status" value="1"/>
</dbReference>
<feature type="binding site" evidence="15">
    <location>
        <position position="191"/>
    </location>
    <ligand>
        <name>ATP</name>
        <dbReference type="ChEBI" id="CHEBI:30616"/>
    </ligand>
</feature>
<evidence type="ECO:0000256" key="4">
    <source>
        <dbReference type="ARBA" id="ARBA00012219"/>
    </source>
</evidence>
<reference evidence="16" key="5">
    <citation type="submission" date="2024-05" db="EMBL/GenBank/DDBJ databases">
        <authorList>
            <person name="Sun Q."/>
            <person name="Sedlacek I."/>
        </authorList>
    </citation>
    <scope>NUCLEOTIDE SEQUENCE</scope>
    <source>
        <strain evidence="16">CCM 7403</strain>
    </source>
</reference>
<dbReference type="RefSeq" id="WP_135833321.1">
    <property type="nucleotide sequence ID" value="NZ_BMCK01000001.1"/>
</dbReference>
<comment type="similarity">
    <text evidence="3 15">Belongs to the pantothenate synthetase family.</text>
</comment>
<feature type="binding site" evidence="15">
    <location>
        <position position="69"/>
    </location>
    <ligand>
        <name>(R)-pantoate</name>
        <dbReference type="ChEBI" id="CHEBI:15980"/>
    </ligand>
</feature>
<comment type="pathway">
    <text evidence="2 15">Cofactor biosynthesis; (R)-pantothenate biosynthesis; (R)-pantothenate from (R)-pantoate and beta-alanine: step 1/1.</text>
</comment>
<reference evidence="17 18" key="1">
    <citation type="journal article" date="2008" name="Int. J. Syst. Evol. Microbiol.">
        <title>Nocardioides daphniae sp. nov., isolated from Daphnia cucullata (Crustacea: Cladocera).</title>
        <authorList>
            <person name="Toth E.M."/>
            <person name="Keki Z."/>
            <person name="Homonnay Z.G."/>
            <person name="Borsodi A.K."/>
            <person name="Marialigeti K."/>
            <person name="Schumann P."/>
        </authorList>
    </citation>
    <scope>NUCLEOTIDE SEQUENCE [LARGE SCALE GENOMIC DNA]</scope>
    <source>
        <strain evidence="17 18">JCM 16608</strain>
    </source>
</reference>
<dbReference type="GO" id="GO:0004592">
    <property type="term" value="F:pantoate-beta-alanine ligase activity"/>
    <property type="evidence" value="ECO:0007669"/>
    <property type="project" value="UniProtKB-UniRule"/>
</dbReference>
<dbReference type="PANTHER" id="PTHR21299:SF1">
    <property type="entry name" value="PANTOATE--BETA-ALANINE LIGASE"/>
    <property type="match status" value="1"/>
</dbReference>
<reference evidence="17" key="4">
    <citation type="submission" date="2019-03" db="EMBL/GenBank/DDBJ databases">
        <authorList>
            <person name="Huang Y."/>
        </authorList>
    </citation>
    <scope>NUCLEOTIDE SEQUENCE</scope>
    <source>
        <strain evidence="17">JCM 16608</strain>
    </source>
</reference>
<comment type="subunit">
    <text evidence="15">Homodimer.</text>
</comment>
<dbReference type="Gene3D" id="3.40.50.620">
    <property type="entry name" value="HUPs"/>
    <property type="match status" value="1"/>
</dbReference>
<reference evidence="16" key="2">
    <citation type="journal article" date="2014" name="Int. J. Syst. Evol. Microbiol.">
        <title>Complete genome of a new Firmicutes species belonging to the dominant human colonic microbiota ('Ruminococcus bicirculans') reveals two chromosomes and a selective capacity to utilize plant glucans.</title>
        <authorList>
            <consortium name="NISC Comparative Sequencing Program"/>
            <person name="Wegmann U."/>
            <person name="Louis P."/>
            <person name="Goesmann A."/>
            <person name="Henrissat B."/>
            <person name="Duncan S.H."/>
            <person name="Flint H.J."/>
        </authorList>
    </citation>
    <scope>NUCLEOTIDE SEQUENCE</scope>
    <source>
        <strain evidence="16">CCM 7403</strain>
    </source>
</reference>
<evidence type="ECO:0000256" key="9">
    <source>
        <dbReference type="ARBA" id="ARBA00022741"/>
    </source>
</evidence>
<keyword evidence="10 15" id="KW-0067">ATP-binding</keyword>
<feature type="active site" description="Proton donor" evidence="15">
    <location>
        <position position="42"/>
    </location>
</feature>
<evidence type="ECO:0000256" key="11">
    <source>
        <dbReference type="ARBA" id="ARBA00032806"/>
    </source>
</evidence>
<gene>
    <name evidence="15 16" type="primary">panC</name>
    <name evidence="17" type="ORF">E2C04_15780</name>
    <name evidence="16" type="ORF">GCM10007231_11250</name>
</gene>
<dbReference type="SUPFAM" id="SSF52374">
    <property type="entry name" value="Nucleotidylyl transferase"/>
    <property type="match status" value="1"/>
</dbReference>
<feature type="binding site" evidence="15">
    <location>
        <begin position="35"/>
        <end position="42"/>
    </location>
    <ligand>
        <name>ATP</name>
        <dbReference type="ChEBI" id="CHEBI:30616"/>
    </ligand>
</feature>
<comment type="function">
    <text evidence="13 15">Catalyzes the condensation of pantoate with beta-alanine in an ATP-dependent reaction via a pantoyl-adenylate intermediate.</text>
</comment>
<evidence type="ECO:0000256" key="6">
    <source>
        <dbReference type="ARBA" id="ARBA00022490"/>
    </source>
</evidence>
<dbReference type="Proteomes" id="UP000630594">
    <property type="component" value="Unassembled WGS sequence"/>
</dbReference>
<evidence type="ECO:0000313" key="16">
    <source>
        <dbReference type="EMBL" id="GGD13944.1"/>
    </source>
</evidence>
<evidence type="ECO:0000313" key="17">
    <source>
        <dbReference type="EMBL" id="QCC78284.1"/>
    </source>
</evidence>
<organism evidence="17 18">
    <name type="scientific">Nocardioides daphniae</name>
    <dbReference type="NCBI Taxonomy" id="402297"/>
    <lineage>
        <taxon>Bacteria</taxon>
        <taxon>Bacillati</taxon>
        <taxon>Actinomycetota</taxon>
        <taxon>Actinomycetes</taxon>
        <taxon>Propionibacteriales</taxon>
        <taxon>Nocardioidaceae</taxon>
        <taxon>Nocardioides</taxon>
    </lineage>
</organism>
<comment type="subcellular location">
    <subcellularLocation>
        <location evidence="1 15">Cytoplasm</location>
    </subcellularLocation>
</comment>
<comment type="miscellaneous">
    <text evidence="15">The reaction proceeds by a bi uni uni bi ping pong mechanism.</text>
</comment>
<feature type="binding site" evidence="15">
    <location>
        <position position="69"/>
    </location>
    <ligand>
        <name>beta-alanine</name>
        <dbReference type="ChEBI" id="CHEBI:57966"/>
    </ligand>
</feature>
<dbReference type="OrthoDB" id="9773087at2"/>
<feature type="binding site" evidence="15">
    <location>
        <begin position="162"/>
        <end position="165"/>
    </location>
    <ligand>
        <name>ATP</name>
        <dbReference type="ChEBI" id="CHEBI:30616"/>
    </ligand>
</feature>
<accession>A0A4P7UEF5</accession>
<evidence type="ECO:0000256" key="10">
    <source>
        <dbReference type="ARBA" id="ARBA00022840"/>
    </source>
</evidence>
<evidence type="ECO:0000313" key="19">
    <source>
        <dbReference type="Proteomes" id="UP000630594"/>
    </source>
</evidence>
<keyword evidence="7 15" id="KW-0436">Ligase</keyword>
<dbReference type="GO" id="GO:0005524">
    <property type="term" value="F:ATP binding"/>
    <property type="evidence" value="ECO:0007669"/>
    <property type="project" value="UniProtKB-KW"/>
</dbReference>
<dbReference type="FunFam" id="3.40.50.620:FF:000114">
    <property type="entry name" value="Pantothenate synthetase"/>
    <property type="match status" value="1"/>
</dbReference>
<keyword evidence="6 15" id="KW-0963">Cytoplasm</keyword>
<reference evidence="19" key="3">
    <citation type="journal article" date="2019" name="Int. J. Syst. Evol. Microbiol.">
        <title>The Global Catalogue of Microorganisms (GCM) 10K type strain sequencing project: providing services to taxonomists for standard genome sequencing and annotation.</title>
        <authorList>
            <consortium name="The Broad Institute Genomics Platform"/>
            <consortium name="The Broad Institute Genome Sequencing Center for Infectious Disease"/>
            <person name="Wu L."/>
            <person name="Ma J."/>
        </authorList>
    </citation>
    <scope>NUCLEOTIDE SEQUENCE [LARGE SCALE GENOMIC DNA]</scope>
    <source>
        <strain evidence="19">CCM 7403</strain>
    </source>
</reference>
<evidence type="ECO:0000313" key="18">
    <source>
        <dbReference type="Proteomes" id="UP000297025"/>
    </source>
</evidence>
<protein>
    <recommendedName>
        <fullName evidence="5 15">Pantothenate synthetase</fullName>
        <shortName evidence="15">PS</shortName>
        <ecNumber evidence="4 15">6.3.2.1</ecNumber>
    </recommendedName>
    <alternativeName>
        <fullName evidence="14 15">Pantoate--beta-alanine ligase</fullName>
    </alternativeName>
    <alternativeName>
        <fullName evidence="11 15">Pantoate-activating enzyme</fullName>
    </alternativeName>
</protein>
<dbReference type="EMBL" id="CP038462">
    <property type="protein sequence ID" value="QCC78284.1"/>
    <property type="molecule type" value="Genomic_DNA"/>
</dbReference>
<dbReference type="EMBL" id="BMCK01000001">
    <property type="protein sequence ID" value="GGD13944.1"/>
    <property type="molecule type" value="Genomic_DNA"/>
</dbReference>
<evidence type="ECO:0000256" key="7">
    <source>
        <dbReference type="ARBA" id="ARBA00022598"/>
    </source>
</evidence>
<dbReference type="HAMAP" id="MF_00158">
    <property type="entry name" value="PanC"/>
    <property type="match status" value="1"/>
</dbReference>
<evidence type="ECO:0000256" key="3">
    <source>
        <dbReference type="ARBA" id="ARBA00009256"/>
    </source>
</evidence>
<dbReference type="InterPro" id="IPR003721">
    <property type="entry name" value="Pantoate_ligase"/>
</dbReference>
<evidence type="ECO:0000256" key="5">
    <source>
        <dbReference type="ARBA" id="ARBA00014155"/>
    </source>
</evidence>
<sequence>MTHPTPALARSRAELTSLLADARRDGARVAYVPTMGALHEGHASLVREARAQVGDAGRVVVSIFVNPLQFAPGEDLDRYPRTLDADLEICAAEGVDVVFAPDADEVYPGGVRAGETDETVTVDPGPLAAELEGVSRPTHFRGVLTVVAKLFGLVRPDVAVFGQKDYQQLVLVRQMAENLCTGVEVVGAETVREPDGLALSSRNRYLDPEQRRRAAMLSQTLRAAQEAARYGLDVAVEAARAELRQAHGVDLDYLEFRRPDLSPLPAEITEETEARVLIAARLGTTRLIDNLPLVLGVPRHLARAAASAATEGDS</sequence>
<evidence type="ECO:0000256" key="13">
    <source>
        <dbReference type="ARBA" id="ARBA00055042"/>
    </source>
</evidence>
<name>A0A4P7UEF5_9ACTN</name>